<accession>B4M1R4</accession>
<evidence type="ECO:0000313" key="2">
    <source>
        <dbReference type="EMBL" id="EDW65618.1"/>
    </source>
</evidence>
<feature type="compositionally biased region" description="Basic and acidic residues" evidence="1">
    <location>
        <begin position="169"/>
        <end position="179"/>
    </location>
</feature>
<sequence>MESIVLHSDIARLILGYFINNNLKRAALTLCRTSPHLHQEFVALRQGLQPHNFLNEGLEEIIREHVKITTMVATAVQKLPNDARQRLQQLKLSERVGELLRVEKSTFTSSKDSASMQNASSNKQRKRRRMDEEHANSVSPSPTKHAARKRRRLLDPHLYCSVGRSSRNVSDHTEEKDSLDSSTGTDFTSDHTDDALHFDEHGPKNNSTPRTSTSDGTERVMPMPQTMPALTNAIMTNGEFQAKLLTNINVALQSLTVHAPTAESVNSEAVLDGLVRNILEATEKDPSFDRIIQEVVSMEAQSEEPMSATLEAPVAAETEPAPPQTPLIIRAAVSAANSAAAVNANGEVNVVNGNNGNAIIQLNANNSIGTLIDPNFSISKLIVLNSNESAQKQQQPSSNLSFGSENLINYADGGSALSDADAVAGVAAVAGNQVCVDAINGQLTFPMFLSNEGLISHLPFLVNNEWLAQQLRSDAFANTDVSHIEIPLPEPITVTANQLPPNSIIINSAVKQPPTPVESPSVEPPAQLIAEQPKPATASTVLVERSASKVLNASAVPASLDSSRLVLERVTPSTSGIVNVKAFRSLSTPRKRTSHVRTLNFSPKGVTHSQSTPLSTRRLQQKQQTHSQQTQRRAELRTLKEKQSKEPEQQTDLQPEKPVIIKNIEILPNFGSSSCVPAAAVTASSLAAAVTTSAAAAALAASADVSGNESNGCVPPLFAMEESSNQTVIKAVAGSKQSKQTAKSATPVAAVAPSMVATPKRKQKRRTAAKAASKRIIPDAQAQDKGNAESGNKQQEAEKSASVSLDDSKENQTSLTEEAVVPAEKPKVSSEKEDLLAAWQRQMNSSSTDLEQRLREINAKRLDVFQNKVRRNRPVSRKKKTLAPATPLAPKQKKLRSPPLSTKKKKQKLKQQQMSSGEGDFIIKITTPQKASKKPKAVSQKLKESKKHNVSRESEKLKDEDEATKEIIKPEQEHVQPEQQQQQRELVQQQMQQPEPAPVKTETKDKPADRMSNIEALLETPFKVTLSEADDVPPTPGPALMPTLNTPYAKLLPSASFLFGSDTKSILDTPMLTAITPGMRLTTPFGHALSTPHSSGAKTDYSSGSSYYRPDEAEHTDTNAQCALQPTPTRDHVEQIVKQSTTCIELYAERVPVEPMVLRRVRSFGSEAVDSADAVALSGNAELQLLETPHYKLVGGLPDAVVDHSSSSSSGSSTSSSSSSSSSSGSCSHSSSNTSAGSAHTTQVNNAVMPVSTMKLLELENLSDISSTEDEEWAKAAAAAGSLNVPPLAIDSEPAQLVSQDGEVRYPLRNWLTPSKDAAATGAAAADADTSGEMAPPAPPAVVPAVKKTTLTPKTANEVSQQVKSIEQCMLNLAMVRERVKAKVKQLTAPKGRTKKPSKKLTAMRDTAKLTNPNPIHANKSPKKESQTEKPEKKATVSATTTESVKKESAPGKTVKAKPASSEPVKAISEPQEPSSSNLDPALLFALNLSAKKQQQQQPKTARATVQIAAKPAPSTSTGQRRGRPKKPPNTEPSRCSMRRSSRLIDNKTPAPEEPQPGSSEATKPAKASTSAKVTKKPAKKRAEARIETAAPTLATLAEAQTTQLSPEQLPPQSQSPAPVASGEYELDMCRSASHVANTFCFAFADSGSKPAHPVPRQPPAYFKNFQMRIMVDSEMHTVRITSPQLLHQALPSTEDNANATSIRNIPKKRIIRFTSGTSQDQAVAQAKPMAASTPLARNAQSEERDDNDSEVASINTPLKGNTSEEQQMEGHDAGVQIEDIESILSHLHGT</sequence>
<dbReference type="OMA" id="LDPHLYC"/>
<feature type="region of interest" description="Disordered" evidence="1">
    <location>
        <begin position="106"/>
        <end position="223"/>
    </location>
</feature>
<feature type="region of interest" description="Disordered" evidence="1">
    <location>
        <begin position="587"/>
        <end position="657"/>
    </location>
</feature>
<feature type="compositionally biased region" description="Polar residues" evidence="1">
    <location>
        <begin position="596"/>
        <end position="615"/>
    </location>
</feature>
<feature type="region of interest" description="Disordered" evidence="1">
    <location>
        <begin position="868"/>
        <end position="1008"/>
    </location>
</feature>
<feature type="compositionally biased region" description="Polar residues" evidence="1">
    <location>
        <begin position="106"/>
        <end position="122"/>
    </location>
</feature>
<protein>
    <submittedName>
        <fullName evidence="2">Uncharacterized protein</fullName>
    </submittedName>
</protein>
<feature type="compositionally biased region" description="Basic residues" evidence="1">
    <location>
        <begin position="891"/>
        <end position="909"/>
    </location>
</feature>
<dbReference type="STRING" id="7244.B4M1R4"/>
<feature type="compositionally biased region" description="Polar residues" evidence="1">
    <location>
        <begin position="1091"/>
        <end position="1106"/>
    </location>
</feature>
<keyword evidence="3" id="KW-1185">Reference proteome</keyword>
<feature type="compositionally biased region" description="Polar residues" evidence="1">
    <location>
        <begin position="801"/>
        <end position="816"/>
    </location>
</feature>
<reference evidence="2 3" key="1">
    <citation type="journal article" date="2007" name="Nature">
        <title>Evolution of genes and genomes on the Drosophila phylogeny.</title>
        <authorList>
            <consortium name="Drosophila 12 Genomes Consortium"/>
            <person name="Clark A.G."/>
            <person name="Eisen M.B."/>
            <person name="Smith D.R."/>
            <person name="Bergman C.M."/>
            <person name="Oliver B."/>
            <person name="Markow T.A."/>
            <person name="Kaufman T.C."/>
            <person name="Kellis M."/>
            <person name="Gelbart W."/>
            <person name="Iyer V.N."/>
            <person name="Pollard D.A."/>
            <person name="Sackton T.B."/>
            <person name="Larracuente A.M."/>
            <person name="Singh N.D."/>
            <person name="Abad J.P."/>
            <person name="Abt D.N."/>
            <person name="Adryan B."/>
            <person name="Aguade M."/>
            <person name="Akashi H."/>
            <person name="Anderson W.W."/>
            <person name="Aquadro C.F."/>
            <person name="Ardell D.H."/>
            <person name="Arguello R."/>
            <person name="Artieri C.G."/>
            <person name="Barbash D.A."/>
            <person name="Barker D."/>
            <person name="Barsanti P."/>
            <person name="Batterham P."/>
            <person name="Batzoglou S."/>
            <person name="Begun D."/>
            <person name="Bhutkar A."/>
            <person name="Blanco E."/>
            <person name="Bosak S.A."/>
            <person name="Bradley R.K."/>
            <person name="Brand A.D."/>
            <person name="Brent M.R."/>
            <person name="Brooks A.N."/>
            <person name="Brown R.H."/>
            <person name="Butlin R.K."/>
            <person name="Caggese C."/>
            <person name="Calvi B.R."/>
            <person name="Bernardo de Carvalho A."/>
            <person name="Caspi A."/>
            <person name="Castrezana S."/>
            <person name="Celniker S.E."/>
            <person name="Chang J.L."/>
            <person name="Chapple C."/>
            <person name="Chatterji S."/>
            <person name="Chinwalla A."/>
            <person name="Civetta A."/>
            <person name="Clifton S.W."/>
            <person name="Comeron J.M."/>
            <person name="Costello J.C."/>
            <person name="Coyne J.A."/>
            <person name="Daub J."/>
            <person name="David R.G."/>
            <person name="Delcher A.L."/>
            <person name="Delehaunty K."/>
            <person name="Do C.B."/>
            <person name="Ebling H."/>
            <person name="Edwards K."/>
            <person name="Eickbush T."/>
            <person name="Evans J.D."/>
            <person name="Filipski A."/>
            <person name="Findeiss S."/>
            <person name="Freyhult E."/>
            <person name="Fulton L."/>
            <person name="Fulton R."/>
            <person name="Garcia A.C."/>
            <person name="Gardiner A."/>
            <person name="Garfield D.A."/>
            <person name="Garvin B.E."/>
            <person name="Gibson G."/>
            <person name="Gilbert D."/>
            <person name="Gnerre S."/>
            <person name="Godfrey J."/>
            <person name="Good R."/>
            <person name="Gotea V."/>
            <person name="Gravely B."/>
            <person name="Greenberg A.J."/>
            <person name="Griffiths-Jones S."/>
            <person name="Gross S."/>
            <person name="Guigo R."/>
            <person name="Gustafson E.A."/>
            <person name="Haerty W."/>
            <person name="Hahn M.W."/>
            <person name="Halligan D.L."/>
            <person name="Halpern A.L."/>
            <person name="Halter G.M."/>
            <person name="Han M.V."/>
            <person name="Heger A."/>
            <person name="Hillier L."/>
            <person name="Hinrichs A.S."/>
            <person name="Holmes I."/>
            <person name="Hoskins R.A."/>
            <person name="Hubisz M.J."/>
            <person name="Hultmark D."/>
            <person name="Huntley M.A."/>
            <person name="Jaffe D.B."/>
            <person name="Jagadeeshan S."/>
            <person name="Jeck W.R."/>
            <person name="Johnson J."/>
            <person name="Jones C.D."/>
            <person name="Jordan W.C."/>
            <person name="Karpen G.H."/>
            <person name="Kataoka E."/>
            <person name="Keightley P.D."/>
            <person name="Kheradpour P."/>
            <person name="Kirkness E.F."/>
            <person name="Koerich L.B."/>
            <person name="Kristiansen K."/>
            <person name="Kudrna D."/>
            <person name="Kulathinal R.J."/>
            <person name="Kumar S."/>
            <person name="Kwok R."/>
            <person name="Lander E."/>
            <person name="Langley C.H."/>
            <person name="Lapoint R."/>
            <person name="Lazzaro B.P."/>
            <person name="Lee S.J."/>
            <person name="Levesque L."/>
            <person name="Li R."/>
            <person name="Lin C.F."/>
            <person name="Lin M.F."/>
            <person name="Lindblad-Toh K."/>
            <person name="Llopart A."/>
            <person name="Long M."/>
            <person name="Low L."/>
            <person name="Lozovsky E."/>
            <person name="Lu J."/>
            <person name="Luo M."/>
            <person name="Machado C.A."/>
            <person name="Makalowski W."/>
            <person name="Marzo M."/>
            <person name="Matsuda M."/>
            <person name="Matzkin L."/>
            <person name="McAllister B."/>
            <person name="McBride C.S."/>
            <person name="McKernan B."/>
            <person name="McKernan K."/>
            <person name="Mendez-Lago M."/>
            <person name="Minx P."/>
            <person name="Mollenhauer M.U."/>
            <person name="Montooth K."/>
            <person name="Mount S.M."/>
            <person name="Mu X."/>
            <person name="Myers E."/>
            <person name="Negre B."/>
            <person name="Newfeld S."/>
            <person name="Nielsen R."/>
            <person name="Noor M.A."/>
            <person name="O'Grady P."/>
            <person name="Pachter L."/>
            <person name="Papaceit M."/>
            <person name="Parisi M.J."/>
            <person name="Parisi M."/>
            <person name="Parts L."/>
            <person name="Pedersen J.S."/>
            <person name="Pesole G."/>
            <person name="Phillippy A.M."/>
            <person name="Ponting C.P."/>
            <person name="Pop M."/>
            <person name="Porcelli D."/>
            <person name="Powell J.R."/>
            <person name="Prohaska S."/>
            <person name="Pruitt K."/>
            <person name="Puig M."/>
            <person name="Quesneville H."/>
            <person name="Ram K.R."/>
            <person name="Rand D."/>
            <person name="Rasmussen M.D."/>
            <person name="Reed L.K."/>
            <person name="Reenan R."/>
            <person name="Reily A."/>
            <person name="Remington K.A."/>
            <person name="Rieger T.T."/>
            <person name="Ritchie M.G."/>
            <person name="Robin C."/>
            <person name="Rogers Y.H."/>
            <person name="Rohde C."/>
            <person name="Rozas J."/>
            <person name="Rubenfield M.J."/>
            <person name="Ruiz A."/>
            <person name="Russo S."/>
            <person name="Salzberg S.L."/>
            <person name="Sanchez-Gracia A."/>
            <person name="Saranga D.J."/>
            <person name="Sato H."/>
            <person name="Schaeffer S.W."/>
            <person name="Schatz M.C."/>
            <person name="Schlenke T."/>
            <person name="Schwartz R."/>
            <person name="Segarra C."/>
            <person name="Singh R.S."/>
            <person name="Sirot L."/>
            <person name="Sirota M."/>
            <person name="Sisneros N.B."/>
            <person name="Smith C.D."/>
            <person name="Smith T.F."/>
            <person name="Spieth J."/>
            <person name="Stage D.E."/>
            <person name="Stark A."/>
            <person name="Stephan W."/>
            <person name="Strausberg R.L."/>
            <person name="Strempel S."/>
            <person name="Sturgill D."/>
            <person name="Sutton G."/>
            <person name="Sutton G.G."/>
            <person name="Tao W."/>
            <person name="Teichmann S."/>
            <person name="Tobari Y.N."/>
            <person name="Tomimura Y."/>
            <person name="Tsolas J.M."/>
            <person name="Valente V.L."/>
            <person name="Venter E."/>
            <person name="Venter J.C."/>
            <person name="Vicario S."/>
            <person name="Vieira F.G."/>
            <person name="Vilella A.J."/>
            <person name="Villasante A."/>
            <person name="Walenz B."/>
            <person name="Wang J."/>
            <person name="Wasserman M."/>
            <person name="Watts T."/>
            <person name="Wilson D."/>
            <person name="Wilson R.K."/>
            <person name="Wing R.A."/>
            <person name="Wolfner M.F."/>
            <person name="Wong A."/>
            <person name="Wong G.K."/>
            <person name="Wu C.I."/>
            <person name="Wu G."/>
            <person name="Yamamoto D."/>
            <person name="Yang H.P."/>
            <person name="Yang S.P."/>
            <person name="Yorke J.A."/>
            <person name="Yoshida K."/>
            <person name="Zdobnov E."/>
            <person name="Zhang P."/>
            <person name="Zhang Y."/>
            <person name="Zimin A.V."/>
            <person name="Baldwin J."/>
            <person name="Abdouelleil A."/>
            <person name="Abdulkadir J."/>
            <person name="Abebe A."/>
            <person name="Abera B."/>
            <person name="Abreu J."/>
            <person name="Acer S.C."/>
            <person name="Aftuck L."/>
            <person name="Alexander A."/>
            <person name="An P."/>
            <person name="Anderson E."/>
            <person name="Anderson S."/>
            <person name="Arachi H."/>
            <person name="Azer M."/>
            <person name="Bachantsang P."/>
            <person name="Barry A."/>
            <person name="Bayul T."/>
            <person name="Berlin A."/>
            <person name="Bessette D."/>
            <person name="Bloom T."/>
            <person name="Blye J."/>
            <person name="Boguslavskiy L."/>
            <person name="Bonnet C."/>
            <person name="Boukhgalter B."/>
            <person name="Bourzgui I."/>
            <person name="Brown A."/>
            <person name="Cahill P."/>
            <person name="Channer S."/>
            <person name="Cheshatsang Y."/>
            <person name="Chuda L."/>
            <person name="Citroen M."/>
            <person name="Collymore A."/>
            <person name="Cooke P."/>
            <person name="Costello M."/>
            <person name="D'Aco K."/>
            <person name="Daza R."/>
            <person name="De Haan G."/>
            <person name="DeGray S."/>
            <person name="DeMaso C."/>
            <person name="Dhargay N."/>
            <person name="Dooley K."/>
            <person name="Dooley E."/>
            <person name="Doricent M."/>
            <person name="Dorje P."/>
            <person name="Dorjee K."/>
            <person name="Dupes A."/>
            <person name="Elong R."/>
            <person name="Falk J."/>
            <person name="Farina A."/>
            <person name="Faro S."/>
            <person name="Ferguson D."/>
            <person name="Fisher S."/>
            <person name="Foley C.D."/>
            <person name="Franke A."/>
            <person name="Friedrich D."/>
            <person name="Gadbois L."/>
            <person name="Gearin G."/>
            <person name="Gearin C.R."/>
            <person name="Giannoukos G."/>
            <person name="Goode T."/>
            <person name="Graham J."/>
            <person name="Grandbois E."/>
            <person name="Grewal S."/>
            <person name="Gyaltsen K."/>
            <person name="Hafez N."/>
            <person name="Hagos B."/>
            <person name="Hall J."/>
            <person name="Henson C."/>
            <person name="Hollinger A."/>
            <person name="Honan T."/>
            <person name="Huard M.D."/>
            <person name="Hughes L."/>
            <person name="Hurhula B."/>
            <person name="Husby M.E."/>
            <person name="Kamat A."/>
            <person name="Kanga B."/>
            <person name="Kashin S."/>
            <person name="Khazanovich D."/>
            <person name="Kisner P."/>
            <person name="Lance K."/>
            <person name="Lara M."/>
            <person name="Lee W."/>
            <person name="Lennon N."/>
            <person name="Letendre F."/>
            <person name="LeVine R."/>
            <person name="Lipovsky A."/>
            <person name="Liu X."/>
            <person name="Liu J."/>
            <person name="Liu S."/>
            <person name="Lokyitsang T."/>
            <person name="Lokyitsang Y."/>
            <person name="Lubonja R."/>
            <person name="Lui A."/>
            <person name="MacDonald P."/>
            <person name="Magnisalis V."/>
            <person name="Maru K."/>
            <person name="Matthews C."/>
            <person name="McCusker W."/>
            <person name="McDonough S."/>
            <person name="Mehta T."/>
            <person name="Meldrim J."/>
            <person name="Meneus L."/>
            <person name="Mihai O."/>
            <person name="Mihalev A."/>
            <person name="Mihova T."/>
            <person name="Mittelman R."/>
            <person name="Mlenga V."/>
            <person name="Montmayeur A."/>
            <person name="Mulrain L."/>
            <person name="Navidi A."/>
            <person name="Naylor J."/>
            <person name="Negash T."/>
            <person name="Nguyen T."/>
            <person name="Nguyen N."/>
            <person name="Nicol R."/>
            <person name="Norbu C."/>
            <person name="Norbu N."/>
            <person name="Novod N."/>
            <person name="O'Neill B."/>
            <person name="Osman S."/>
            <person name="Markiewicz E."/>
            <person name="Oyono O.L."/>
            <person name="Patti C."/>
            <person name="Phunkhang P."/>
            <person name="Pierre F."/>
            <person name="Priest M."/>
            <person name="Raghuraman S."/>
            <person name="Rege F."/>
            <person name="Reyes R."/>
            <person name="Rise C."/>
            <person name="Rogov P."/>
            <person name="Ross K."/>
            <person name="Ryan E."/>
            <person name="Settipalli S."/>
            <person name="Shea T."/>
            <person name="Sherpa N."/>
            <person name="Shi L."/>
            <person name="Shih D."/>
            <person name="Sparrow T."/>
            <person name="Spaulding J."/>
            <person name="Stalker J."/>
            <person name="Stange-Thomann N."/>
            <person name="Stavropoulos S."/>
            <person name="Stone C."/>
            <person name="Strader C."/>
            <person name="Tesfaye S."/>
            <person name="Thomson T."/>
            <person name="Thoulutsang Y."/>
            <person name="Thoulutsang D."/>
            <person name="Topham K."/>
            <person name="Topping I."/>
            <person name="Tsamla T."/>
            <person name="Vassiliev H."/>
            <person name="Vo A."/>
            <person name="Wangchuk T."/>
            <person name="Wangdi T."/>
            <person name="Weiand M."/>
            <person name="Wilkinson J."/>
            <person name="Wilson A."/>
            <person name="Yadav S."/>
            <person name="Young G."/>
            <person name="Yu Q."/>
            <person name="Zembek L."/>
            <person name="Zhong D."/>
            <person name="Zimmer A."/>
            <person name="Zwirko Z."/>
            <person name="Jaffe D.B."/>
            <person name="Alvarez P."/>
            <person name="Brockman W."/>
            <person name="Butler J."/>
            <person name="Chin C."/>
            <person name="Gnerre S."/>
            <person name="Grabherr M."/>
            <person name="Kleber M."/>
            <person name="Mauceli E."/>
            <person name="MacCallum I."/>
        </authorList>
    </citation>
    <scope>NUCLEOTIDE SEQUENCE [LARGE SCALE GENOMIC DNA]</scope>
    <source>
        <strain evidence="3">Tucson 15010-1051.87</strain>
    </source>
</reference>
<evidence type="ECO:0000313" key="3">
    <source>
        <dbReference type="Proteomes" id="UP000008792"/>
    </source>
</evidence>
<feature type="region of interest" description="Disordered" evidence="1">
    <location>
        <begin position="1383"/>
        <end position="1585"/>
    </location>
</feature>
<feature type="compositionally biased region" description="Basic and acidic residues" evidence="1">
    <location>
        <begin position="188"/>
        <end position="203"/>
    </location>
</feature>
<feature type="region of interest" description="Disordered" evidence="1">
    <location>
        <begin position="1090"/>
        <end position="1112"/>
    </location>
</feature>
<dbReference type="KEGG" id="dvi:6631408"/>
<feature type="compositionally biased region" description="Polar residues" evidence="1">
    <location>
        <begin position="735"/>
        <end position="744"/>
    </location>
</feature>
<dbReference type="InParanoid" id="B4M1R4"/>
<dbReference type="eggNOG" id="ENOG502SCZ8">
    <property type="taxonomic scope" value="Eukaryota"/>
</dbReference>
<organism evidence="2 3">
    <name type="scientific">Drosophila virilis</name>
    <name type="common">Fruit fly</name>
    <dbReference type="NCBI Taxonomy" id="7244"/>
    <lineage>
        <taxon>Eukaryota</taxon>
        <taxon>Metazoa</taxon>
        <taxon>Ecdysozoa</taxon>
        <taxon>Arthropoda</taxon>
        <taxon>Hexapoda</taxon>
        <taxon>Insecta</taxon>
        <taxon>Pterygota</taxon>
        <taxon>Neoptera</taxon>
        <taxon>Endopterygota</taxon>
        <taxon>Diptera</taxon>
        <taxon>Brachycera</taxon>
        <taxon>Muscomorpha</taxon>
        <taxon>Ephydroidea</taxon>
        <taxon>Drosophilidae</taxon>
        <taxon>Drosophila</taxon>
    </lineage>
</organism>
<dbReference type="PROSITE" id="PS50896">
    <property type="entry name" value="LISH"/>
    <property type="match status" value="1"/>
</dbReference>
<feature type="compositionally biased region" description="Basic residues" evidence="1">
    <location>
        <begin position="759"/>
        <end position="768"/>
    </location>
</feature>
<feature type="compositionally biased region" description="Basic and acidic residues" evidence="1">
    <location>
        <begin position="1422"/>
        <end position="1435"/>
    </location>
</feature>
<feature type="region of interest" description="Disordered" evidence="1">
    <location>
        <begin position="1717"/>
        <end position="1775"/>
    </location>
</feature>
<gene>
    <name evidence="2" type="primary">Dvir\GJ18801</name>
    <name evidence="2" type="ORF">Dvir_GJ18801</name>
</gene>
<dbReference type="Proteomes" id="UP000008792">
    <property type="component" value="Unassembled WGS sequence"/>
</dbReference>
<feature type="compositionally biased region" description="Low complexity" evidence="1">
    <location>
        <begin position="1204"/>
        <end position="1241"/>
    </location>
</feature>
<proteinExistence type="predicted"/>
<feature type="region of interest" description="Disordered" evidence="1">
    <location>
        <begin position="1202"/>
        <end position="1243"/>
    </location>
</feature>
<feature type="compositionally biased region" description="Polar residues" evidence="1">
    <location>
        <begin position="1751"/>
        <end position="1766"/>
    </location>
</feature>
<name>B4M1R4_DROVI</name>
<feature type="compositionally biased region" description="Basic residues" evidence="1">
    <location>
        <begin position="868"/>
        <end position="881"/>
    </location>
</feature>
<feature type="compositionally biased region" description="Polar residues" evidence="1">
    <location>
        <begin position="204"/>
        <end position="215"/>
    </location>
</feature>
<feature type="compositionally biased region" description="Basic and acidic residues" evidence="1">
    <location>
        <begin position="950"/>
        <end position="976"/>
    </location>
</feature>
<feature type="compositionally biased region" description="Basic and acidic residues" evidence="1">
    <location>
        <begin position="632"/>
        <end position="648"/>
    </location>
</feature>
<feature type="compositionally biased region" description="Low complexity" evidence="1">
    <location>
        <begin position="1562"/>
        <end position="1573"/>
    </location>
</feature>
<feature type="compositionally biased region" description="Low complexity" evidence="1">
    <location>
        <begin position="977"/>
        <end position="994"/>
    </location>
</feature>
<feature type="region of interest" description="Disordered" evidence="1">
    <location>
        <begin position="734"/>
        <end position="832"/>
    </location>
</feature>
<feature type="compositionally biased region" description="Low complexity" evidence="1">
    <location>
        <begin position="617"/>
        <end position="631"/>
    </location>
</feature>
<dbReference type="PhylomeDB" id="B4M1R4"/>
<dbReference type="OrthoDB" id="6287635at2759"/>
<evidence type="ECO:0000256" key="1">
    <source>
        <dbReference type="SAM" id="MobiDB-lite"/>
    </source>
</evidence>
<dbReference type="FunCoup" id="B4M1R4">
    <property type="interactions" value="271"/>
</dbReference>
<dbReference type="EMBL" id="CH940651">
    <property type="protein sequence ID" value="EDW65618.1"/>
    <property type="molecule type" value="Genomic_DNA"/>
</dbReference>
<dbReference type="HOGENOM" id="CLU_002624_0_0_1"/>
<dbReference type="InterPro" id="IPR006594">
    <property type="entry name" value="LisH"/>
</dbReference>